<accession>A0A1M6JY40</accession>
<dbReference type="PROSITE" id="PS50893">
    <property type="entry name" value="ABC_TRANSPORTER_2"/>
    <property type="match status" value="1"/>
</dbReference>
<dbReference type="InterPro" id="IPR017871">
    <property type="entry name" value="ABC_transporter-like_CS"/>
</dbReference>
<dbReference type="RefSeq" id="WP_073272111.1">
    <property type="nucleotide sequence ID" value="NZ_FRAC01000006.1"/>
</dbReference>
<dbReference type="OrthoDB" id="9801958at2"/>
<feature type="domain" description="ABC transporter" evidence="4">
    <location>
        <begin position="14"/>
        <end position="245"/>
    </location>
</feature>
<evidence type="ECO:0000256" key="1">
    <source>
        <dbReference type="ARBA" id="ARBA00022448"/>
    </source>
</evidence>
<keyword evidence="6" id="KW-1185">Reference proteome</keyword>
<dbReference type="InterPro" id="IPR003439">
    <property type="entry name" value="ABC_transporter-like_ATP-bd"/>
</dbReference>
<keyword evidence="2" id="KW-0547">Nucleotide-binding</keyword>
<evidence type="ECO:0000313" key="5">
    <source>
        <dbReference type="EMBL" id="SHJ51573.1"/>
    </source>
</evidence>
<protein>
    <submittedName>
        <fullName evidence="5">Sulfonate transport system ATP-binding protein</fullName>
    </submittedName>
</protein>
<dbReference type="Pfam" id="PF00005">
    <property type="entry name" value="ABC_tran"/>
    <property type="match status" value="1"/>
</dbReference>
<organism evidence="5 6">
    <name type="scientific">Anaerocolumna jejuensis DSM 15929</name>
    <dbReference type="NCBI Taxonomy" id="1121322"/>
    <lineage>
        <taxon>Bacteria</taxon>
        <taxon>Bacillati</taxon>
        <taxon>Bacillota</taxon>
        <taxon>Clostridia</taxon>
        <taxon>Lachnospirales</taxon>
        <taxon>Lachnospiraceae</taxon>
        <taxon>Anaerocolumna</taxon>
    </lineage>
</organism>
<dbReference type="GO" id="GO:0005524">
    <property type="term" value="F:ATP binding"/>
    <property type="evidence" value="ECO:0007669"/>
    <property type="project" value="UniProtKB-KW"/>
</dbReference>
<keyword evidence="3 5" id="KW-0067">ATP-binding</keyword>
<dbReference type="Proteomes" id="UP000184386">
    <property type="component" value="Unassembled WGS sequence"/>
</dbReference>
<dbReference type="PANTHER" id="PTHR42788:SF13">
    <property type="entry name" value="ALIPHATIC SULFONATES IMPORT ATP-BINDING PROTEIN SSUB"/>
    <property type="match status" value="1"/>
</dbReference>
<gene>
    <name evidence="5" type="ORF">SAMN02745136_00250</name>
</gene>
<dbReference type="AlphaFoldDB" id="A0A1M6JY40"/>
<reference evidence="5 6" key="1">
    <citation type="submission" date="2016-11" db="EMBL/GenBank/DDBJ databases">
        <authorList>
            <person name="Jaros S."/>
            <person name="Januszkiewicz K."/>
            <person name="Wedrychowicz H."/>
        </authorList>
    </citation>
    <scope>NUCLEOTIDE SEQUENCE [LARGE SCALE GENOMIC DNA]</scope>
    <source>
        <strain evidence="5 6">DSM 15929</strain>
    </source>
</reference>
<evidence type="ECO:0000313" key="6">
    <source>
        <dbReference type="Proteomes" id="UP000184386"/>
    </source>
</evidence>
<name>A0A1M6JY40_9FIRM</name>
<dbReference type="CDD" id="cd03293">
    <property type="entry name" value="ABC_NrtD_SsuB_transporters"/>
    <property type="match status" value="1"/>
</dbReference>
<dbReference type="STRING" id="1121322.SAMN02745136_00250"/>
<dbReference type="Gene3D" id="3.40.50.300">
    <property type="entry name" value="P-loop containing nucleotide triphosphate hydrolases"/>
    <property type="match status" value="1"/>
</dbReference>
<proteinExistence type="predicted"/>
<dbReference type="EMBL" id="FRAC01000006">
    <property type="protein sequence ID" value="SHJ51573.1"/>
    <property type="molecule type" value="Genomic_DNA"/>
</dbReference>
<dbReference type="InterPro" id="IPR050166">
    <property type="entry name" value="ABC_transporter_ATP-bind"/>
</dbReference>
<evidence type="ECO:0000256" key="2">
    <source>
        <dbReference type="ARBA" id="ARBA00022741"/>
    </source>
</evidence>
<evidence type="ECO:0000259" key="4">
    <source>
        <dbReference type="PROSITE" id="PS50893"/>
    </source>
</evidence>
<dbReference type="SMART" id="SM00382">
    <property type="entry name" value="AAA"/>
    <property type="match status" value="1"/>
</dbReference>
<dbReference type="PROSITE" id="PS00211">
    <property type="entry name" value="ABC_TRANSPORTER_1"/>
    <property type="match status" value="1"/>
</dbReference>
<sequence length="272" mass="30700">MVAEPEVRNKTGNIRAAGVSKEFVNPDGGKTIALKELDTEIEPGEFVCLIGPSGCGKSTFLRLVAGLSAPTEGEILLDDRPINGPGYERGLVFQDPTLFPWLTIYDNVAYGLKIRHIYKEHREEVEEFIRLVGLEGFEKSYPHQLSGGMAQRASLARALVNHPKVLLLDEPLGALDAFTRMNMQDEILRIWKERGTTMIMVTHDVDEAIYLSDRVFIMTPRPAKVEEIITVDIGRNETYGRQRNSVDFLNYRSKILQILDFTGKVQTPEFYL</sequence>
<dbReference type="InterPro" id="IPR003593">
    <property type="entry name" value="AAA+_ATPase"/>
</dbReference>
<dbReference type="GO" id="GO:0016887">
    <property type="term" value="F:ATP hydrolysis activity"/>
    <property type="evidence" value="ECO:0007669"/>
    <property type="project" value="InterPro"/>
</dbReference>
<dbReference type="PANTHER" id="PTHR42788">
    <property type="entry name" value="TAURINE IMPORT ATP-BINDING PROTEIN-RELATED"/>
    <property type="match status" value="1"/>
</dbReference>
<dbReference type="InterPro" id="IPR027417">
    <property type="entry name" value="P-loop_NTPase"/>
</dbReference>
<evidence type="ECO:0000256" key="3">
    <source>
        <dbReference type="ARBA" id="ARBA00022840"/>
    </source>
</evidence>
<dbReference type="SUPFAM" id="SSF52540">
    <property type="entry name" value="P-loop containing nucleoside triphosphate hydrolases"/>
    <property type="match status" value="1"/>
</dbReference>
<keyword evidence="1" id="KW-0813">Transport</keyword>